<reference evidence="1 2" key="1">
    <citation type="journal article" date="2018" name="Sci. Rep.">
        <title>Genomic signatures of local adaptation to the degree of environmental predictability in rotifers.</title>
        <authorList>
            <person name="Franch-Gras L."/>
            <person name="Hahn C."/>
            <person name="Garcia-Roger E.M."/>
            <person name="Carmona M.J."/>
            <person name="Serra M."/>
            <person name="Gomez A."/>
        </authorList>
    </citation>
    <scope>NUCLEOTIDE SEQUENCE [LARGE SCALE GENOMIC DNA]</scope>
    <source>
        <strain evidence="1">HYR1</strain>
    </source>
</reference>
<organism evidence="1 2">
    <name type="scientific">Brachionus plicatilis</name>
    <name type="common">Marine rotifer</name>
    <name type="synonym">Brachionus muelleri</name>
    <dbReference type="NCBI Taxonomy" id="10195"/>
    <lineage>
        <taxon>Eukaryota</taxon>
        <taxon>Metazoa</taxon>
        <taxon>Spiralia</taxon>
        <taxon>Gnathifera</taxon>
        <taxon>Rotifera</taxon>
        <taxon>Eurotatoria</taxon>
        <taxon>Monogononta</taxon>
        <taxon>Pseudotrocha</taxon>
        <taxon>Ploima</taxon>
        <taxon>Brachionidae</taxon>
        <taxon>Brachionus</taxon>
    </lineage>
</organism>
<dbReference type="Proteomes" id="UP000276133">
    <property type="component" value="Unassembled WGS sequence"/>
</dbReference>
<evidence type="ECO:0000313" key="2">
    <source>
        <dbReference type="Proteomes" id="UP000276133"/>
    </source>
</evidence>
<accession>A0A3M7QN84</accession>
<keyword evidence="2" id="KW-1185">Reference proteome</keyword>
<gene>
    <name evidence="1" type="ORF">BpHYR1_049242</name>
</gene>
<evidence type="ECO:0000313" key="1">
    <source>
        <dbReference type="EMBL" id="RNA12760.1"/>
    </source>
</evidence>
<dbReference type="AlphaFoldDB" id="A0A3M7QN84"/>
<comment type="caution">
    <text evidence="1">The sequence shown here is derived from an EMBL/GenBank/DDBJ whole genome shotgun (WGS) entry which is preliminary data.</text>
</comment>
<dbReference type="EMBL" id="REGN01005622">
    <property type="protein sequence ID" value="RNA12760.1"/>
    <property type="molecule type" value="Genomic_DNA"/>
</dbReference>
<sequence length="76" mass="8962">MGLKSINDLISNQIKRTNSDGIISNNHDDLCHQCIKRHPKIFQYATCYGKIFFNCTFQTKKNLFKDEQQKENRIIL</sequence>
<name>A0A3M7QN84_BRAPC</name>
<proteinExistence type="predicted"/>
<protein>
    <submittedName>
        <fullName evidence="1">Uncharacterized protein</fullName>
    </submittedName>
</protein>